<dbReference type="CDD" id="cd20304">
    <property type="entry name" value="cupin_OxDC_N"/>
    <property type="match status" value="1"/>
</dbReference>
<feature type="active site" description="Proton donor" evidence="2">
    <location>
        <position position="390"/>
    </location>
</feature>
<keyword evidence="4" id="KW-0732">Signal</keyword>
<feature type="binding site" evidence="3">
    <location>
        <position position="336"/>
    </location>
    <ligand>
        <name>Mn(2+)</name>
        <dbReference type="ChEBI" id="CHEBI:29035"/>
        <label>2</label>
    </ligand>
</feature>
<evidence type="ECO:0000256" key="2">
    <source>
        <dbReference type="PIRSR" id="PIRSR617774-1"/>
    </source>
</evidence>
<dbReference type="Gene3D" id="2.60.120.10">
    <property type="entry name" value="Jelly Rolls"/>
    <property type="match status" value="2"/>
</dbReference>
<feature type="binding site" evidence="3">
    <location>
        <position position="152"/>
    </location>
    <ligand>
        <name>Mn(2+)</name>
        <dbReference type="ChEBI" id="CHEBI:29035"/>
        <label>1</label>
    </ligand>
</feature>
<feature type="binding site" evidence="3">
    <location>
        <position position="375"/>
    </location>
    <ligand>
        <name>Mn(2+)</name>
        <dbReference type="ChEBI" id="CHEBI:29035"/>
        <label>2</label>
    </ligand>
</feature>
<feature type="binding site" evidence="3">
    <location>
        <position position="150"/>
    </location>
    <ligand>
        <name>Mn(2+)</name>
        <dbReference type="ChEBI" id="CHEBI:29035"/>
        <label>1</label>
    </ligand>
</feature>
<evidence type="ECO:0000259" key="5">
    <source>
        <dbReference type="SMART" id="SM00835"/>
    </source>
</evidence>
<feature type="binding site" evidence="3">
    <location>
        <position position="156"/>
    </location>
    <ligand>
        <name>Mn(2+)</name>
        <dbReference type="ChEBI" id="CHEBI:29035"/>
        <label>1</label>
    </ligand>
</feature>
<keyword evidence="3" id="KW-0464">Manganese</keyword>
<evidence type="ECO:0000256" key="1">
    <source>
        <dbReference type="ARBA" id="ARBA00022723"/>
    </source>
</evidence>
<evidence type="ECO:0000313" key="7">
    <source>
        <dbReference type="Proteomes" id="UP000800092"/>
    </source>
</evidence>
<dbReference type="CDD" id="cd20305">
    <property type="entry name" value="cupin_OxDC_C"/>
    <property type="match status" value="1"/>
</dbReference>
<dbReference type="NCBIfam" id="TIGR03404">
    <property type="entry name" value="bicupin_oxalic"/>
    <property type="match status" value="1"/>
</dbReference>
<dbReference type="GO" id="GO:0046872">
    <property type="term" value="F:metal ion binding"/>
    <property type="evidence" value="ECO:0007669"/>
    <property type="project" value="UniProtKB-KW"/>
</dbReference>
<dbReference type="PANTHER" id="PTHR35848:SF9">
    <property type="entry name" value="SLL1358 PROTEIN"/>
    <property type="match status" value="1"/>
</dbReference>
<dbReference type="EMBL" id="ML991814">
    <property type="protein sequence ID" value="KAF2232534.1"/>
    <property type="molecule type" value="Genomic_DNA"/>
</dbReference>
<dbReference type="Pfam" id="PF00190">
    <property type="entry name" value="Cupin_1"/>
    <property type="match status" value="2"/>
</dbReference>
<feature type="binding site" evidence="3">
    <location>
        <position position="329"/>
    </location>
    <ligand>
        <name>Mn(2+)</name>
        <dbReference type="ChEBI" id="CHEBI:29035"/>
        <label>2</label>
    </ligand>
</feature>
<keyword evidence="1 3" id="KW-0479">Metal-binding</keyword>
<protein>
    <submittedName>
        <fullName evidence="6">Putative oxalate decarboxylase oxdC</fullName>
    </submittedName>
</protein>
<dbReference type="InterPro" id="IPR011051">
    <property type="entry name" value="RmlC_Cupin_sf"/>
</dbReference>
<evidence type="ECO:0000256" key="4">
    <source>
        <dbReference type="SAM" id="SignalP"/>
    </source>
</evidence>
<reference evidence="6" key="1">
    <citation type="journal article" date="2020" name="Stud. Mycol.">
        <title>101 Dothideomycetes genomes: a test case for predicting lifestyles and emergence of pathogens.</title>
        <authorList>
            <person name="Haridas S."/>
            <person name="Albert R."/>
            <person name="Binder M."/>
            <person name="Bloem J."/>
            <person name="Labutti K."/>
            <person name="Salamov A."/>
            <person name="Andreopoulos B."/>
            <person name="Baker S."/>
            <person name="Barry K."/>
            <person name="Bills G."/>
            <person name="Bluhm B."/>
            <person name="Cannon C."/>
            <person name="Castanera R."/>
            <person name="Culley D."/>
            <person name="Daum C."/>
            <person name="Ezra D."/>
            <person name="Gonzalez J."/>
            <person name="Henrissat B."/>
            <person name="Kuo A."/>
            <person name="Liang C."/>
            <person name="Lipzen A."/>
            <person name="Lutzoni F."/>
            <person name="Magnuson J."/>
            <person name="Mondo S."/>
            <person name="Nolan M."/>
            <person name="Ohm R."/>
            <person name="Pangilinan J."/>
            <person name="Park H.-J."/>
            <person name="Ramirez L."/>
            <person name="Alfaro M."/>
            <person name="Sun H."/>
            <person name="Tritt A."/>
            <person name="Yoshinaga Y."/>
            <person name="Zwiers L.-H."/>
            <person name="Turgeon B."/>
            <person name="Goodwin S."/>
            <person name="Spatafora J."/>
            <person name="Crous P."/>
            <person name="Grigoriev I."/>
        </authorList>
    </citation>
    <scope>NUCLEOTIDE SEQUENCE</scope>
    <source>
        <strain evidence="6">Tuck. ex Michener</strain>
    </source>
</reference>
<dbReference type="Proteomes" id="UP000800092">
    <property type="component" value="Unassembled WGS sequence"/>
</dbReference>
<dbReference type="GO" id="GO:0033609">
    <property type="term" value="P:oxalate metabolic process"/>
    <property type="evidence" value="ECO:0007669"/>
    <property type="project" value="InterPro"/>
</dbReference>
<name>A0A6A6H352_VIRVR</name>
<dbReference type="InterPro" id="IPR051610">
    <property type="entry name" value="GPI/OXD"/>
</dbReference>
<feature type="domain" description="Cupin type-1" evidence="5">
    <location>
        <begin position="106"/>
        <end position="248"/>
    </location>
</feature>
<feature type="binding site" evidence="3">
    <location>
        <position position="331"/>
    </location>
    <ligand>
        <name>Mn(2+)</name>
        <dbReference type="ChEBI" id="CHEBI:29035"/>
        <label>2</label>
    </ligand>
</feature>
<dbReference type="AlphaFoldDB" id="A0A6A6H352"/>
<feature type="signal peptide" evidence="4">
    <location>
        <begin position="1"/>
        <end position="21"/>
    </location>
</feature>
<proteinExistence type="predicted"/>
<feature type="domain" description="Cupin type-1" evidence="5">
    <location>
        <begin position="282"/>
        <end position="426"/>
    </location>
</feature>
<dbReference type="PANTHER" id="PTHR35848">
    <property type="entry name" value="OXALATE-BINDING PROTEIN"/>
    <property type="match status" value="1"/>
</dbReference>
<sequence length="437" mass="47142">MRLSSLLTQAISLGVVDLVGAVPSARSHSLPSQPGSKHLRPILARRDTPGFAQGQPYDGKGKGGPLNVLSGLTVVGGTNKALDLLNPANLGQEATDAGTVVNLKWSFSDSHTRILNGGWVREQVITDLPAANDIAGAQQHLEKGALRELHWHRVAEWGFVYKGQITVFAVDEEGRNQYETLNEGDIWYFPKGEAHGVQGLADQNEYLLIFDDGNFDATGTTFMVDDWITHTPKDILAKNFGVDSSIFDTVPSPDPYILNANVSTEGISSPYGTLSGNSSYVFHASQSPATQAPGGGGTIQIVDSRNFPVATTIAAAIVTLEPGALRELHWHPNAEEWLYFVSGDARATIFIGGAAARTFDFTAGDTAVFPDNAGHYVENRSNSTKLQWIEIYKSDRVVDISLTQWLALTPAPIVANTLKIPESVVKGLKKEKQLIIA</sequence>
<comment type="cofactor">
    <cofactor evidence="3">
        <name>Mn(2+)</name>
        <dbReference type="ChEBI" id="CHEBI:29035"/>
    </cofactor>
    <text evidence="3">Binds 2 manganese ions per subunit.</text>
</comment>
<keyword evidence="7" id="KW-1185">Reference proteome</keyword>
<evidence type="ECO:0000313" key="6">
    <source>
        <dbReference type="EMBL" id="KAF2232534.1"/>
    </source>
</evidence>
<dbReference type="InterPro" id="IPR006045">
    <property type="entry name" value="Cupin_1"/>
</dbReference>
<gene>
    <name evidence="6" type="ORF">EV356DRAFT_449949</name>
</gene>
<dbReference type="OrthoDB" id="10263073at2759"/>
<feature type="chain" id="PRO_5025404695" evidence="4">
    <location>
        <begin position="22"/>
        <end position="437"/>
    </location>
</feature>
<accession>A0A6A6H352</accession>
<feature type="binding site" evidence="3">
    <location>
        <position position="195"/>
    </location>
    <ligand>
        <name>Mn(2+)</name>
        <dbReference type="ChEBI" id="CHEBI:29035"/>
        <label>1</label>
    </ligand>
</feature>
<dbReference type="InterPro" id="IPR017774">
    <property type="entry name" value="Bicupin_oxalate_deCO2ase/Oxase"/>
</dbReference>
<organism evidence="6 7">
    <name type="scientific">Viridothelium virens</name>
    <name type="common">Speckled blister lichen</name>
    <name type="synonym">Trypethelium virens</name>
    <dbReference type="NCBI Taxonomy" id="1048519"/>
    <lineage>
        <taxon>Eukaryota</taxon>
        <taxon>Fungi</taxon>
        <taxon>Dikarya</taxon>
        <taxon>Ascomycota</taxon>
        <taxon>Pezizomycotina</taxon>
        <taxon>Dothideomycetes</taxon>
        <taxon>Dothideomycetes incertae sedis</taxon>
        <taxon>Trypetheliales</taxon>
        <taxon>Trypetheliaceae</taxon>
        <taxon>Viridothelium</taxon>
    </lineage>
</organism>
<dbReference type="InterPro" id="IPR014710">
    <property type="entry name" value="RmlC-like_jellyroll"/>
</dbReference>
<evidence type="ECO:0000256" key="3">
    <source>
        <dbReference type="PIRSR" id="PIRSR617774-2"/>
    </source>
</evidence>
<dbReference type="SMART" id="SM00835">
    <property type="entry name" value="Cupin_1"/>
    <property type="match status" value="2"/>
</dbReference>
<dbReference type="SUPFAM" id="SSF51182">
    <property type="entry name" value="RmlC-like cupins"/>
    <property type="match status" value="1"/>
</dbReference>